<dbReference type="AlphaFoldDB" id="A0A1H1QC54"/>
<dbReference type="GO" id="GO:0005524">
    <property type="term" value="F:ATP binding"/>
    <property type="evidence" value="ECO:0007669"/>
    <property type="project" value="UniProtKB-UniRule"/>
</dbReference>
<protein>
    <recommendedName>
        <fullName evidence="8">tRNA(Ile)-lysidine synthase</fullName>
        <ecNumber evidence="8">6.3.4.19</ecNumber>
    </recommendedName>
    <alternativeName>
        <fullName evidence="8">tRNA(Ile)-2-lysyl-cytidine synthase</fullName>
    </alternativeName>
    <alternativeName>
        <fullName evidence="8">tRNA(Ile)-lysidine synthetase</fullName>
    </alternativeName>
</protein>
<dbReference type="NCBIfam" id="TIGR02433">
    <property type="entry name" value="lysidine_TilS_C"/>
    <property type="match status" value="1"/>
</dbReference>
<dbReference type="STRING" id="1250231.SAMN04488552_2456"/>
<evidence type="ECO:0000313" key="11">
    <source>
        <dbReference type="Proteomes" id="UP000198858"/>
    </source>
</evidence>
<keyword evidence="4 8" id="KW-0819">tRNA processing</keyword>
<dbReference type="EC" id="6.3.4.19" evidence="8"/>
<sequence length="443" mass="51714">MYLWETMEKTFRNLVKTDYPYLCGGKLLLAVSGGVDSVVLAHLCHDAKLDFAIAHCNFNLRGDESDGDEKFVVDLADHLEVEVYTESFDTLNFAETHKISVQMAARDLRYEWFAELSSSTQFDYTLTAHHANDNLETFLINLIRGTGPEGLTGIKKERNEVIRPLLPFTRSEIENFARKRNYKWREDSSNSSDKYMRNKIRKQIVPVMEEINPQLLDSFAKTQEHLQESLDLVEDYISLLYPKLVQKDKYGYSIDIEFLKKVPNQKQILYQLLKTFGFTEWNDVYDLMNAQTGKMVLSDSHRLIKDRKKLLLTEHNEKTGNKQYNLDREEDLVMIPGMGTFHMSEVDKMGQTSQSCIYVPEHKLKFPLTIRKWKKGDFFYPFGMNGKKKLSDFFKDEKFSLPEKEHTWILCSEKDIVWIIGHRADNRFAVEKSDSKILKICIT</sequence>
<evidence type="ECO:0000256" key="1">
    <source>
        <dbReference type="ARBA" id="ARBA00004496"/>
    </source>
</evidence>
<dbReference type="GO" id="GO:0032267">
    <property type="term" value="F:tRNA(Ile)-lysidine synthase activity"/>
    <property type="evidence" value="ECO:0007669"/>
    <property type="project" value="UniProtKB-EC"/>
</dbReference>
<evidence type="ECO:0000256" key="3">
    <source>
        <dbReference type="ARBA" id="ARBA00022598"/>
    </source>
</evidence>
<dbReference type="InterPro" id="IPR012796">
    <property type="entry name" value="Lysidine-tRNA-synth_C"/>
</dbReference>
<dbReference type="SUPFAM" id="SSF56037">
    <property type="entry name" value="PheT/TilS domain"/>
    <property type="match status" value="1"/>
</dbReference>
<dbReference type="CDD" id="cd01992">
    <property type="entry name" value="TilS_N"/>
    <property type="match status" value="1"/>
</dbReference>
<feature type="domain" description="Lysidine-tRNA(Ile) synthetase C-terminal" evidence="9">
    <location>
        <begin position="368"/>
        <end position="440"/>
    </location>
</feature>
<gene>
    <name evidence="8" type="primary">tilS</name>
    <name evidence="10" type="ORF">SAMN04488552_2456</name>
</gene>
<evidence type="ECO:0000256" key="5">
    <source>
        <dbReference type="ARBA" id="ARBA00022741"/>
    </source>
</evidence>
<dbReference type="GO" id="GO:0006400">
    <property type="term" value="P:tRNA modification"/>
    <property type="evidence" value="ECO:0007669"/>
    <property type="project" value="UniProtKB-UniRule"/>
</dbReference>
<evidence type="ECO:0000256" key="8">
    <source>
        <dbReference type="HAMAP-Rule" id="MF_01161"/>
    </source>
</evidence>
<dbReference type="SUPFAM" id="SSF52402">
    <property type="entry name" value="Adenine nucleotide alpha hydrolases-like"/>
    <property type="match status" value="1"/>
</dbReference>
<comment type="similarity">
    <text evidence="8">Belongs to the tRNA(Ile)-lysidine synthase family.</text>
</comment>
<dbReference type="SUPFAM" id="SSF82829">
    <property type="entry name" value="MesJ substrate recognition domain-like"/>
    <property type="match status" value="1"/>
</dbReference>
<accession>A0A1H1QC54</accession>
<evidence type="ECO:0000256" key="2">
    <source>
        <dbReference type="ARBA" id="ARBA00022490"/>
    </source>
</evidence>
<dbReference type="InterPro" id="IPR011063">
    <property type="entry name" value="TilS/TtcA_N"/>
</dbReference>
<dbReference type="InterPro" id="IPR012795">
    <property type="entry name" value="tRNA_Ile_lys_synt_N"/>
</dbReference>
<dbReference type="SMART" id="SM00977">
    <property type="entry name" value="TilS_C"/>
    <property type="match status" value="1"/>
</dbReference>
<proteinExistence type="inferred from homology"/>
<name>A0A1H1QC54_9FLAO</name>
<dbReference type="Gene3D" id="3.40.50.620">
    <property type="entry name" value="HUPs"/>
    <property type="match status" value="1"/>
</dbReference>
<dbReference type="Pfam" id="PF01171">
    <property type="entry name" value="ATP_bind_3"/>
    <property type="match status" value="1"/>
</dbReference>
<dbReference type="NCBIfam" id="TIGR02432">
    <property type="entry name" value="lysidine_TilS_N"/>
    <property type="match status" value="1"/>
</dbReference>
<evidence type="ECO:0000259" key="9">
    <source>
        <dbReference type="SMART" id="SM00977"/>
    </source>
</evidence>
<feature type="binding site" evidence="8">
    <location>
        <begin position="32"/>
        <end position="37"/>
    </location>
    <ligand>
        <name>ATP</name>
        <dbReference type="ChEBI" id="CHEBI:30616"/>
    </ligand>
</feature>
<comment type="domain">
    <text evidence="8">The N-terminal region contains the highly conserved SGGXDS motif, predicted to be a P-loop motif involved in ATP binding.</text>
</comment>
<keyword evidence="3 8" id="KW-0436">Ligase</keyword>
<dbReference type="InterPro" id="IPR012094">
    <property type="entry name" value="tRNA_Ile_lys_synt"/>
</dbReference>
<dbReference type="Proteomes" id="UP000198858">
    <property type="component" value="Chromosome I"/>
</dbReference>
<dbReference type="Pfam" id="PF11734">
    <property type="entry name" value="TilS_C"/>
    <property type="match status" value="1"/>
</dbReference>
<comment type="function">
    <text evidence="8">Ligates lysine onto the cytidine present at position 34 of the AUA codon-specific tRNA(Ile) that contains the anticodon CAU, in an ATP-dependent manner. Cytidine is converted to lysidine, thus changing the amino acid specificity of the tRNA from methionine to isoleucine.</text>
</comment>
<comment type="subcellular location">
    <subcellularLocation>
        <location evidence="1 8">Cytoplasm</location>
    </subcellularLocation>
</comment>
<evidence type="ECO:0000256" key="4">
    <source>
        <dbReference type="ARBA" id="ARBA00022694"/>
    </source>
</evidence>
<dbReference type="GO" id="GO:0005737">
    <property type="term" value="C:cytoplasm"/>
    <property type="evidence" value="ECO:0007669"/>
    <property type="project" value="UniProtKB-SubCell"/>
</dbReference>
<keyword evidence="2 8" id="KW-0963">Cytoplasm</keyword>
<evidence type="ECO:0000256" key="6">
    <source>
        <dbReference type="ARBA" id="ARBA00022840"/>
    </source>
</evidence>
<dbReference type="HAMAP" id="MF_01161">
    <property type="entry name" value="tRNA_Ile_lys_synt"/>
    <property type="match status" value="1"/>
</dbReference>
<keyword evidence="11" id="KW-1185">Reference proteome</keyword>
<dbReference type="EMBL" id="LT629745">
    <property type="protein sequence ID" value="SDS21036.1"/>
    <property type="molecule type" value="Genomic_DNA"/>
</dbReference>
<organism evidence="10 11">
    <name type="scientific">Christiangramia echinicola</name>
    <dbReference type="NCBI Taxonomy" id="279359"/>
    <lineage>
        <taxon>Bacteria</taxon>
        <taxon>Pseudomonadati</taxon>
        <taxon>Bacteroidota</taxon>
        <taxon>Flavobacteriia</taxon>
        <taxon>Flavobacteriales</taxon>
        <taxon>Flavobacteriaceae</taxon>
        <taxon>Christiangramia</taxon>
    </lineage>
</organism>
<keyword evidence="6 8" id="KW-0067">ATP-binding</keyword>
<keyword evidence="5 8" id="KW-0547">Nucleotide-binding</keyword>
<evidence type="ECO:0000256" key="7">
    <source>
        <dbReference type="ARBA" id="ARBA00048539"/>
    </source>
</evidence>
<dbReference type="PANTHER" id="PTHR43033">
    <property type="entry name" value="TRNA(ILE)-LYSIDINE SYNTHASE-RELATED"/>
    <property type="match status" value="1"/>
</dbReference>
<dbReference type="PANTHER" id="PTHR43033:SF1">
    <property type="entry name" value="TRNA(ILE)-LYSIDINE SYNTHASE-RELATED"/>
    <property type="match status" value="1"/>
</dbReference>
<evidence type="ECO:0000313" key="10">
    <source>
        <dbReference type="EMBL" id="SDS21036.1"/>
    </source>
</evidence>
<dbReference type="InterPro" id="IPR014729">
    <property type="entry name" value="Rossmann-like_a/b/a_fold"/>
</dbReference>
<reference evidence="10 11" key="1">
    <citation type="submission" date="2016-10" db="EMBL/GenBank/DDBJ databases">
        <authorList>
            <person name="Varghese N."/>
            <person name="Submissions S."/>
        </authorList>
    </citation>
    <scope>NUCLEOTIDE SEQUENCE [LARGE SCALE GENOMIC DNA]</scope>
    <source>
        <strain evidence="10 11">Mar_2010_102</strain>
    </source>
</reference>
<comment type="catalytic activity">
    <reaction evidence="7 8">
        <text>cytidine(34) in tRNA(Ile2) + L-lysine + ATP = lysidine(34) in tRNA(Ile2) + AMP + diphosphate + H(+)</text>
        <dbReference type="Rhea" id="RHEA:43744"/>
        <dbReference type="Rhea" id="RHEA-COMP:10625"/>
        <dbReference type="Rhea" id="RHEA-COMP:10670"/>
        <dbReference type="ChEBI" id="CHEBI:15378"/>
        <dbReference type="ChEBI" id="CHEBI:30616"/>
        <dbReference type="ChEBI" id="CHEBI:32551"/>
        <dbReference type="ChEBI" id="CHEBI:33019"/>
        <dbReference type="ChEBI" id="CHEBI:82748"/>
        <dbReference type="ChEBI" id="CHEBI:83665"/>
        <dbReference type="ChEBI" id="CHEBI:456215"/>
        <dbReference type="EC" id="6.3.4.19"/>
    </reaction>
</comment>